<dbReference type="PANTHER" id="PTHR43289:SF6">
    <property type="entry name" value="SERINE_THREONINE-PROTEIN KINASE NEKL-3"/>
    <property type="match status" value="1"/>
</dbReference>
<dbReference type="InterPro" id="IPR011009">
    <property type="entry name" value="Kinase-like_dom_sf"/>
</dbReference>
<evidence type="ECO:0000259" key="7">
    <source>
        <dbReference type="PROSITE" id="PS50011"/>
    </source>
</evidence>
<dbReference type="PANTHER" id="PTHR43289">
    <property type="entry name" value="MITOGEN-ACTIVATED PROTEIN KINASE KINASE KINASE 20-RELATED"/>
    <property type="match status" value="1"/>
</dbReference>
<gene>
    <name evidence="8" type="ORF">HNQ77_003774</name>
</gene>
<dbReference type="EC" id="2.7.11.1" evidence="1"/>
<dbReference type="Pfam" id="PF00069">
    <property type="entry name" value="Pkinase"/>
    <property type="match status" value="1"/>
</dbReference>
<dbReference type="SMART" id="SM00220">
    <property type="entry name" value="S_TKc"/>
    <property type="match status" value="1"/>
</dbReference>
<organism evidence="8 9">
    <name type="scientific">Silvibacterium bohemicum</name>
    <dbReference type="NCBI Taxonomy" id="1577686"/>
    <lineage>
        <taxon>Bacteria</taxon>
        <taxon>Pseudomonadati</taxon>
        <taxon>Acidobacteriota</taxon>
        <taxon>Terriglobia</taxon>
        <taxon>Terriglobales</taxon>
        <taxon>Acidobacteriaceae</taxon>
        <taxon>Silvibacterium</taxon>
    </lineage>
</organism>
<evidence type="ECO:0000256" key="1">
    <source>
        <dbReference type="ARBA" id="ARBA00012513"/>
    </source>
</evidence>
<dbReference type="InterPro" id="IPR008271">
    <property type="entry name" value="Ser/Thr_kinase_AS"/>
</dbReference>
<dbReference type="Proteomes" id="UP000538666">
    <property type="component" value="Unassembled WGS sequence"/>
</dbReference>
<dbReference type="InterPro" id="IPR058395">
    <property type="entry name" value="DUF8082"/>
</dbReference>
<sequence length="373" mass="40889">MAFEIGQRVGDYEIVGILGKGGLGQVYEASHVISQRREALKALLTQERSGEEVGERFRREIQLLGALSHPNIASLHNAFYHDGQLVMVMELVKGKTLRDKSVRTRIPVPQVLQYTCQVLSALDYAHQRGVVHRDVKPTNIMITENDQAKLLDFGIAISERSAELTAPGFMVGSVSYMSPEQIAGDKATSKSDIYAVGVMLYEILTGRLPAKGESNFEIMRSHLSERPVPPQEVDPRLPQSLSVAILKALEKDPADRFATARDFLAALEAIPQTFIDELLSSPTRTMAVPSSGSFNLGISGSPSQPRSSQVAAFPLDDVTKKLAVFIGPIASVLVRKLAPKCANLDDLYKEAAMHIPAEVDRQRFLRSKGTSRP</sequence>
<evidence type="ECO:0000313" key="9">
    <source>
        <dbReference type="Proteomes" id="UP000538666"/>
    </source>
</evidence>
<keyword evidence="3 8" id="KW-0808">Transferase</keyword>
<keyword evidence="5 8" id="KW-0418">Kinase</keyword>
<dbReference type="InterPro" id="IPR000719">
    <property type="entry name" value="Prot_kinase_dom"/>
</dbReference>
<dbReference type="FunFam" id="1.10.510.10:FF:000021">
    <property type="entry name" value="Serine/threonine protein kinase"/>
    <property type="match status" value="1"/>
</dbReference>
<evidence type="ECO:0000256" key="5">
    <source>
        <dbReference type="ARBA" id="ARBA00022777"/>
    </source>
</evidence>
<dbReference type="PROSITE" id="PS50011">
    <property type="entry name" value="PROTEIN_KINASE_DOM"/>
    <property type="match status" value="1"/>
</dbReference>
<dbReference type="AlphaFoldDB" id="A0A841JWM9"/>
<dbReference type="Gene3D" id="1.10.510.10">
    <property type="entry name" value="Transferase(Phosphotransferase) domain 1"/>
    <property type="match status" value="1"/>
</dbReference>
<dbReference type="SUPFAM" id="SSF56112">
    <property type="entry name" value="Protein kinase-like (PK-like)"/>
    <property type="match status" value="1"/>
</dbReference>
<keyword evidence="9" id="KW-1185">Reference proteome</keyword>
<keyword evidence="4" id="KW-0547">Nucleotide-binding</keyword>
<dbReference type="GO" id="GO:0005524">
    <property type="term" value="F:ATP binding"/>
    <property type="evidence" value="ECO:0007669"/>
    <property type="project" value="UniProtKB-KW"/>
</dbReference>
<evidence type="ECO:0000256" key="3">
    <source>
        <dbReference type="ARBA" id="ARBA00022679"/>
    </source>
</evidence>
<evidence type="ECO:0000256" key="2">
    <source>
        <dbReference type="ARBA" id="ARBA00022527"/>
    </source>
</evidence>
<dbReference type="Gene3D" id="3.30.200.20">
    <property type="entry name" value="Phosphorylase Kinase, domain 1"/>
    <property type="match status" value="1"/>
</dbReference>
<proteinExistence type="predicted"/>
<accession>A0A841JWM9</accession>
<keyword evidence="2" id="KW-0723">Serine/threonine-protein kinase</keyword>
<dbReference type="Pfam" id="PF26309">
    <property type="entry name" value="DUF8082"/>
    <property type="match status" value="1"/>
</dbReference>
<dbReference type="CDD" id="cd14014">
    <property type="entry name" value="STKc_PknB_like"/>
    <property type="match status" value="1"/>
</dbReference>
<evidence type="ECO:0000256" key="4">
    <source>
        <dbReference type="ARBA" id="ARBA00022741"/>
    </source>
</evidence>
<dbReference type="GO" id="GO:0004674">
    <property type="term" value="F:protein serine/threonine kinase activity"/>
    <property type="evidence" value="ECO:0007669"/>
    <property type="project" value="UniProtKB-KW"/>
</dbReference>
<keyword evidence="6" id="KW-0067">ATP-binding</keyword>
<dbReference type="EMBL" id="JACHEK010000007">
    <property type="protein sequence ID" value="MBB6145813.1"/>
    <property type="molecule type" value="Genomic_DNA"/>
</dbReference>
<feature type="domain" description="Protein kinase" evidence="7">
    <location>
        <begin position="12"/>
        <end position="275"/>
    </location>
</feature>
<comment type="caution">
    <text evidence="8">The sequence shown here is derived from an EMBL/GenBank/DDBJ whole genome shotgun (WGS) entry which is preliminary data.</text>
</comment>
<dbReference type="PROSITE" id="PS00108">
    <property type="entry name" value="PROTEIN_KINASE_ST"/>
    <property type="match status" value="1"/>
</dbReference>
<name>A0A841JWM9_9BACT</name>
<protein>
    <recommendedName>
        <fullName evidence="1">non-specific serine/threonine protein kinase</fullName>
        <ecNumber evidence="1">2.7.11.1</ecNumber>
    </recommendedName>
</protein>
<reference evidence="8 9" key="1">
    <citation type="submission" date="2020-08" db="EMBL/GenBank/DDBJ databases">
        <title>Genomic Encyclopedia of Type Strains, Phase IV (KMG-IV): sequencing the most valuable type-strain genomes for metagenomic binning, comparative biology and taxonomic classification.</title>
        <authorList>
            <person name="Goeker M."/>
        </authorList>
    </citation>
    <scope>NUCLEOTIDE SEQUENCE [LARGE SCALE GENOMIC DNA]</scope>
    <source>
        <strain evidence="8 9">DSM 103733</strain>
    </source>
</reference>
<dbReference type="RefSeq" id="WP_050060839.1">
    <property type="nucleotide sequence ID" value="NZ_JACHEK010000007.1"/>
</dbReference>
<evidence type="ECO:0000313" key="8">
    <source>
        <dbReference type="EMBL" id="MBB6145813.1"/>
    </source>
</evidence>
<evidence type="ECO:0000256" key="6">
    <source>
        <dbReference type="ARBA" id="ARBA00022840"/>
    </source>
</evidence>
<dbReference type="OrthoDB" id="111294at2"/>